<gene>
    <name evidence="2" type="ORF">BDV98DRAFT_250338</name>
</gene>
<dbReference type="EMBL" id="ML178844">
    <property type="protein sequence ID" value="TFK97767.1"/>
    <property type="molecule type" value="Genomic_DNA"/>
</dbReference>
<feature type="region of interest" description="Disordered" evidence="1">
    <location>
        <begin position="24"/>
        <end position="109"/>
    </location>
</feature>
<name>A0A5C3Q9A8_9AGAR</name>
<accession>A0A5C3Q9A8</accession>
<evidence type="ECO:0000313" key="3">
    <source>
        <dbReference type="Proteomes" id="UP000305067"/>
    </source>
</evidence>
<reference evidence="2 3" key="1">
    <citation type="journal article" date="2019" name="Nat. Ecol. Evol.">
        <title>Megaphylogeny resolves global patterns of mushroom evolution.</title>
        <authorList>
            <person name="Varga T."/>
            <person name="Krizsan K."/>
            <person name="Foldi C."/>
            <person name="Dima B."/>
            <person name="Sanchez-Garcia M."/>
            <person name="Sanchez-Ramirez S."/>
            <person name="Szollosi G.J."/>
            <person name="Szarkandi J.G."/>
            <person name="Papp V."/>
            <person name="Albert L."/>
            <person name="Andreopoulos W."/>
            <person name="Angelini C."/>
            <person name="Antonin V."/>
            <person name="Barry K.W."/>
            <person name="Bougher N.L."/>
            <person name="Buchanan P."/>
            <person name="Buyck B."/>
            <person name="Bense V."/>
            <person name="Catcheside P."/>
            <person name="Chovatia M."/>
            <person name="Cooper J."/>
            <person name="Damon W."/>
            <person name="Desjardin D."/>
            <person name="Finy P."/>
            <person name="Geml J."/>
            <person name="Haridas S."/>
            <person name="Hughes K."/>
            <person name="Justo A."/>
            <person name="Karasinski D."/>
            <person name="Kautmanova I."/>
            <person name="Kiss B."/>
            <person name="Kocsube S."/>
            <person name="Kotiranta H."/>
            <person name="LaButti K.M."/>
            <person name="Lechner B.E."/>
            <person name="Liimatainen K."/>
            <person name="Lipzen A."/>
            <person name="Lukacs Z."/>
            <person name="Mihaltcheva S."/>
            <person name="Morgado L.N."/>
            <person name="Niskanen T."/>
            <person name="Noordeloos M.E."/>
            <person name="Ohm R.A."/>
            <person name="Ortiz-Santana B."/>
            <person name="Ovrebo C."/>
            <person name="Racz N."/>
            <person name="Riley R."/>
            <person name="Savchenko A."/>
            <person name="Shiryaev A."/>
            <person name="Soop K."/>
            <person name="Spirin V."/>
            <person name="Szebenyi C."/>
            <person name="Tomsovsky M."/>
            <person name="Tulloss R.E."/>
            <person name="Uehling J."/>
            <person name="Grigoriev I.V."/>
            <person name="Vagvolgyi C."/>
            <person name="Papp T."/>
            <person name="Martin F.M."/>
            <person name="Miettinen O."/>
            <person name="Hibbett D.S."/>
            <person name="Nagy L.G."/>
        </authorList>
    </citation>
    <scope>NUCLEOTIDE SEQUENCE [LARGE SCALE GENOMIC DNA]</scope>
    <source>
        <strain evidence="2 3">CBS 309.79</strain>
    </source>
</reference>
<evidence type="ECO:0000256" key="1">
    <source>
        <dbReference type="SAM" id="MobiDB-lite"/>
    </source>
</evidence>
<feature type="compositionally biased region" description="Polar residues" evidence="1">
    <location>
        <begin position="46"/>
        <end position="57"/>
    </location>
</feature>
<proteinExistence type="predicted"/>
<protein>
    <submittedName>
        <fullName evidence="2">Uncharacterized protein</fullName>
    </submittedName>
</protein>
<keyword evidence="3" id="KW-1185">Reference proteome</keyword>
<feature type="compositionally biased region" description="Polar residues" evidence="1">
    <location>
        <begin position="64"/>
        <end position="74"/>
    </location>
</feature>
<organism evidence="2 3">
    <name type="scientific">Pterulicium gracile</name>
    <dbReference type="NCBI Taxonomy" id="1884261"/>
    <lineage>
        <taxon>Eukaryota</taxon>
        <taxon>Fungi</taxon>
        <taxon>Dikarya</taxon>
        <taxon>Basidiomycota</taxon>
        <taxon>Agaricomycotina</taxon>
        <taxon>Agaricomycetes</taxon>
        <taxon>Agaricomycetidae</taxon>
        <taxon>Agaricales</taxon>
        <taxon>Pleurotineae</taxon>
        <taxon>Pterulaceae</taxon>
        <taxon>Pterulicium</taxon>
    </lineage>
</organism>
<sequence length="344" mass="37848">MALTWTHAFSNEFAALPSGSVHLHHTPPPPATISSPTAIPFAKPPVSSTAPEPTPSSLDWHMATLSTSINTSNDTARHSQAGDSLRRERGADSPPVSSSNHPGLDRTHTSDLDHFKYSILLGAPPSETLGPISATSEEAVYDGVGSATDWSQNLRLAVICLLNLEFYRECFKRTLGGPINMKPEIGRQFELMLKLLSGTAFEAGVLVRRLAQHEDVWPFKEMPDATTHEVTPGLDGYKKRCLAQRSPGSYLSGDLLQVSADGVYKGTEGLEKWSGTLRLIMLCMIDLEWHQLSLESLDEQKLNIKDQVEILLKGNSKAVEECQVLLFRLAKDEEVAWPIKLRVQ</sequence>
<evidence type="ECO:0000313" key="2">
    <source>
        <dbReference type="EMBL" id="TFK97767.1"/>
    </source>
</evidence>
<dbReference type="AlphaFoldDB" id="A0A5C3Q9A8"/>
<dbReference type="Proteomes" id="UP000305067">
    <property type="component" value="Unassembled WGS sequence"/>
</dbReference>